<dbReference type="Gene3D" id="3.30.70.100">
    <property type="match status" value="2"/>
</dbReference>
<dbReference type="Proteomes" id="UP000660745">
    <property type="component" value="Unassembled WGS sequence"/>
</dbReference>
<evidence type="ECO:0000313" key="5">
    <source>
        <dbReference type="Proteomes" id="UP000660745"/>
    </source>
</evidence>
<dbReference type="NCBIfam" id="TIGR00026">
    <property type="entry name" value="hi_GC_TIGR00026"/>
    <property type="match status" value="1"/>
</dbReference>
<dbReference type="PANTHER" id="PTHR39428">
    <property type="entry name" value="F420H(2)-DEPENDENT QUINONE REDUCTASE RV1261C"/>
    <property type="match status" value="1"/>
</dbReference>
<dbReference type="GO" id="GO:0016491">
    <property type="term" value="F:oxidoreductase activity"/>
    <property type="evidence" value="ECO:0007669"/>
    <property type="project" value="InterPro"/>
</dbReference>
<dbReference type="Gene3D" id="2.30.110.10">
    <property type="entry name" value="Electron Transport, Fmn-binding Protein, Chain A"/>
    <property type="match status" value="1"/>
</dbReference>
<protein>
    <recommendedName>
        <fullName evidence="6">Nitroreductase family deazaflavin-dependent oxidoreductase</fullName>
    </recommendedName>
</protein>
<dbReference type="GO" id="GO:0005886">
    <property type="term" value="C:plasma membrane"/>
    <property type="evidence" value="ECO:0007669"/>
    <property type="project" value="TreeGrafter"/>
</dbReference>
<evidence type="ECO:0000256" key="1">
    <source>
        <dbReference type="ARBA" id="ARBA00008710"/>
    </source>
</evidence>
<comment type="caution">
    <text evidence="4">The sequence shown here is derived from an EMBL/GenBank/DDBJ whole genome shotgun (WGS) entry which is preliminary data.</text>
</comment>
<dbReference type="GO" id="GO:0070967">
    <property type="term" value="F:coenzyme F420 binding"/>
    <property type="evidence" value="ECO:0007669"/>
    <property type="project" value="TreeGrafter"/>
</dbReference>
<proteinExistence type="inferred from homology"/>
<keyword evidence="5" id="KW-1185">Reference proteome</keyword>
<dbReference type="SUPFAM" id="SSF50475">
    <property type="entry name" value="FMN-binding split barrel"/>
    <property type="match status" value="1"/>
</dbReference>
<evidence type="ECO:0000313" key="4">
    <source>
        <dbReference type="EMBL" id="GGP13810.1"/>
    </source>
</evidence>
<dbReference type="InterPro" id="IPR004378">
    <property type="entry name" value="F420H2_quin_Rdtase"/>
</dbReference>
<accession>A0A918E7Z4</accession>
<dbReference type="InterPro" id="IPR012349">
    <property type="entry name" value="Split_barrel_FMN-bd"/>
</dbReference>
<feature type="region of interest" description="Disordered" evidence="3">
    <location>
        <begin position="106"/>
        <end position="134"/>
    </location>
</feature>
<dbReference type="AlphaFoldDB" id="A0A918E7Z4"/>
<reference evidence="4" key="2">
    <citation type="submission" date="2020-09" db="EMBL/GenBank/DDBJ databases">
        <authorList>
            <person name="Sun Q."/>
            <person name="Zhou Y."/>
        </authorList>
    </citation>
    <scope>NUCLEOTIDE SEQUENCE</scope>
    <source>
        <strain evidence="4">CGMCC 4.7430</strain>
    </source>
</reference>
<dbReference type="Pfam" id="PF04075">
    <property type="entry name" value="F420H2_quin_red"/>
    <property type="match status" value="1"/>
</dbReference>
<dbReference type="PANTHER" id="PTHR39428:SF1">
    <property type="entry name" value="F420H(2)-DEPENDENT QUINONE REDUCTASE RV1261C"/>
    <property type="match status" value="1"/>
</dbReference>
<evidence type="ECO:0000256" key="3">
    <source>
        <dbReference type="SAM" id="MobiDB-lite"/>
    </source>
</evidence>
<comment type="catalytic activity">
    <reaction evidence="2">
        <text>oxidized coenzyme F420-(gamma-L-Glu)(n) + a quinol + H(+) = reduced coenzyme F420-(gamma-L-Glu)(n) + a quinone</text>
        <dbReference type="Rhea" id="RHEA:39663"/>
        <dbReference type="Rhea" id="RHEA-COMP:12939"/>
        <dbReference type="Rhea" id="RHEA-COMP:14378"/>
        <dbReference type="ChEBI" id="CHEBI:15378"/>
        <dbReference type="ChEBI" id="CHEBI:24646"/>
        <dbReference type="ChEBI" id="CHEBI:132124"/>
        <dbReference type="ChEBI" id="CHEBI:133980"/>
        <dbReference type="ChEBI" id="CHEBI:139511"/>
    </reaction>
</comment>
<gene>
    <name evidence="4" type="ORF">GCM10012278_67040</name>
</gene>
<name>A0A918E7Z4_9ACTN</name>
<sequence length="287" mass="31194">MWPEIARPDAGTVLVTESASAAAWEGAPWPAGLLSFTEFAATDGGTVLTYTQWANGEADRAFLAGLTGAEPVAYEPHPGGISGHFHVSDDDMYTLNYAEWTGEQAPRDAVASSGQGSADWRGVQESPGAKSSQARRYHLLRSLPAPAEEVLDSPTGWVAQHIRSYVDSNGQKGHLYHGMPTLLLTTRGRKSGLLRRTALIYGRDGDRHLLVASNGGSSQHPAWYLNLTAHPDVTVQVGGDTFGARARVATPQEKRELWPVMAKVFPRYDTYQEATERDLPLVILERS</sequence>
<reference evidence="4" key="1">
    <citation type="journal article" date="2014" name="Int. J. Syst. Evol. Microbiol.">
        <title>Complete genome sequence of Corynebacterium casei LMG S-19264T (=DSM 44701T), isolated from a smear-ripened cheese.</title>
        <authorList>
            <consortium name="US DOE Joint Genome Institute (JGI-PGF)"/>
            <person name="Walter F."/>
            <person name="Albersmeier A."/>
            <person name="Kalinowski J."/>
            <person name="Ruckert C."/>
        </authorList>
    </citation>
    <scope>NUCLEOTIDE SEQUENCE</scope>
    <source>
        <strain evidence="4">CGMCC 4.7430</strain>
    </source>
</reference>
<evidence type="ECO:0008006" key="6">
    <source>
        <dbReference type="Google" id="ProtNLM"/>
    </source>
</evidence>
<organism evidence="4 5">
    <name type="scientific">Nonomuraea glycinis</name>
    <dbReference type="NCBI Taxonomy" id="2047744"/>
    <lineage>
        <taxon>Bacteria</taxon>
        <taxon>Bacillati</taxon>
        <taxon>Actinomycetota</taxon>
        <taxon>Actinomycetes</taxon>
        <taxon>Streptosporangiales</taxon>
        <taxon>Streptosporangiaceae</taxon>
        <taxon>Nonomuraea</taxon>
    </lineage>
</organism>
<evidence type="ECO:0000256" key="2">
    <source>
        <dbReference type="ARBA" id="ARBA00049106"/>
    </source>
</evidence>
<dbReference type="EMBL" id="BMNK01000015">
    <property type="protein sequence ID" value="GGP13810.1"/>
    <property type="molecule type" value="Genomic_DNA"/>
</dbReference>
<comment type="similarity">
    <text evidence="1">Belongs to the F420H(2)-dependent quinone reductase family.</text>
</comment>